<dbReference type="InterPro" id="IPR018961">
    <property type="entry name" value="DnaJ_homolog_subfam-C_membr-28"/>
</dbReference>
<evidence type="ECO:0000259" key="2">
    <source>
        <dbReference type="Pfam" id="PF09350"/>
    </source>
</evidence>
<proteinExistence type="predicted"/>
<feature type="domain" description="DnaJ homologue subfamily C member 28 conserved" evidence="2">
    <location>
        <begin position="14"/>
        <end position="84"/>
    </location>
</feature>
<comment type="caution">
    <text evidence="3">The sequence shown here is derived from an EMBL/GenBank/DDBJ whole genome shotgun (WGS) entry which is preliminary data.</text>
</comment>
<dbReference type="Proteomes" id="UP001180845">
    <property type="component" value="Unassembled WGS sequence"/>
</dbReference>
<evidence type="ECO:0000256" key="1">
    <source>
        <dbReference type="SAM" id="MobiDB-lite"/>
    </source>
</evidence>
<sequence>MTDRKPPGVTFETWIDRQIREAAERGEFDDLPGAGKPLPDLDKAHDELWWIKQKAHREGLSTEALLPTPLQLRKEIERLPDTVRRLTSEQAVRDVAEELNLRIVDWLRAPSGPQVPVGPVNTENVVRQWRADRQAAASAAAEAAEDSEAPGVAAVAPAEQTTTERPSSPRTRWWHRIVRRHRKSG</sequence>
<reference evidence="3" key="1">
    <citation type="submission" date="2023-07" db="EMBL/GenBank/DDBJ databases">
        <title>Sequencing the genomes of 1000 actinobacteria strains.</title>
        <authorList>
            <person name="Klenk H.-P."/>
        </authorList>
    </citation>
    <scope>NUCLEOTIDE SEQUENCE</scope>
    <source>
        <strain evidence="3">DSM 45977</strain>
    </source>
</reference>
<dbReference type="Pfam" id="PF09350">
    <property type="entry name" value="DJC28_CD"/>
    <property type="match status" value="1"/>
</dbReference>
<dbReference type="EMBL" id="JAVDXW010000001">
    <property type="protein sequence ID" value="MDR7304123.1"/>
    <property type="molecule type" value="Genomic_DNA"/>
</dbReference>
<feature type="region of interest" description="Disordered" evidence="1">
    <location>
        <begin position="137"/>
        <end position="185"/>
    </location>
</feature>
<feature type="compositionally biased region" description="Low complexity" evidence="1">
    <location>
        <begin position="149"/>
        <end position="171"/>
    </location>
</feature>
<accession>A0AAE4CRX1</accession>
<dbReference type="RefSeq" id="WP_310277355.1">
    <property type="nucleotide sequence ID" value="NZ_JAVDXW010000001.1"/>
</dbReference>
<evidence type="ECO:0000313" key="4">
    <source>
        <dbReference type="Proteomes" id="UP001180845"/>
    </source>
</evidence>
<dbReference type="AlphaFoldDB" id="A0AAE4CRX1"/>
<protein>
    <recommendedName>
        <fullName evidence="2">DnaJ homologue subfamily C member 28 conserved domain-containing protein</fullName>
    </recommendedName>
</protein>
<gene>
    <name evidence="3" type="ORF">JOF55_004304</name>
</gene>
<keyword evidence="4" id="KW-1185">Reference proteome</keyword>
<organism evidence="3 4">
    <name type="scientific">Haloactinomyces albus</name>
    <dbReference type="NCBI Taxonomy" id="1352928"/>
    <lineage>
        <taxon>Bacteria</taxon>
        <taxon>Bacillati</taxon>
        <taxon>Actinomycetota</taxon>
        <taxon>Actinomycetes</taxon>
        <taxon>Actinopolysporales</taxon>
        <taxon>Actinopolysporaceae</taxon>
        <taxon>Haloactinomyces</taxon>
    </lineage>
</organism>
<name>A0AAE4CRX1_9ACTN</name>
<evidence type="ECO:0000313" key="3">
    <source>
        <dbReference type="EMBL" id="MDR7304123.1"/>
    </source>
</evidence>
<feature type="compositionally biased region" description="Basic residues" evidence="1">
    <location>
        <begin position="172"/>
        <end position="185"/>
    </location>
</feature>